<dbReference type="NCBIfam" id="NF001140">
    <property type="entry name" value="PRK00147.1"/>
    <property type="match status" value="1"/>
</dbReference>
<dbReference type="Pfam" id="PF02547">
    <property type="entry name" value="Queuosine_synth"/>
    <property type="match status" value="1"/>
</dbReference>
<dbReference type="InterPro" id="IPR003699">
    <property type="entry name" value="QueA"/>
</dbReference>
<evidence type="ECO:0000256" key="6">
    <source>
        <dbReference type="ARBA" id="ARBA00022691"/>
    </source>
</evidence>
<name>A0A330L2H0_9BACT</name>
<dbReference type="EC" id="2.4.99.17" evidence="10 13"/>
<dbReference type="UniPathway" id="UPA00392"/>
<evidence type="ECO:0000256" key="9">
    <source>
        <dbReference type="ARBA" id="ARBA00061210"/>
    </source>
</evidence>
<comment type="pathway">
    <text evidence="2 13">tRNA modification; tRNA-queuosine biosynthesis.</text>
</comment>
<evidence type="ECO:0000256" key="10">
    <source>
        <dbReference type="ARBA" id="ARBA00066503"/>
    </source>
</evidence>
<comment type="similarity">
    <text evidence="9 13">Belongs to the QueA family.</text>
</comment>
<dbReference type="InterPro" id="IPR042118">
    <property type="entry name" value="QueA_dom1"/>
</dbReference>
<dbReference type="GO" id="GO:0008616">
    <property type="term" value="P:tRNA queuosine(34) biosynthetic process"/>
    <property type="evidence" value="ECO:0007669"/>
    <property type="project" value="UniProtKB-UniRule"/>
</dbReference>
<evidence type="ECO:0000313" key="15">
    <source>
        <dbReference type="Proteomes" id="UP000248168"/>
    </source>
</evidence>
<evidence type="ECO:0000256" key="5">
    <source>
        <dbReference type="ARBA" id="ARBA00022679"/>
    </source>
</evidence>
<comment type="catalytic activity">
    <reaction evidence="8 13">
        <text>7-aminomethyl-7-carbaguanosine(34) in tRNA + S-adenosyl-L-methionine = epoxyqueuosine(34) in tRNA + adenine + L-methionine + 2 H(+)</text>
        <dbReference type="Rhea" id="RHEA:32155"/>
        <dbReference type="Rhea" id="RHEA-COMP:10342"/>
        <dbReference type="Rhea" id="RHEA-COMP:18582"/>
        <dbReference type="ChEBI" id="CHEBI:15378"/>
        <dbReference type="ChEBI" id="CHEBI:16708"/>
        <dbReference type="ChEBI" id="CHEBI:57844"/>
        <dbReference type="ChEBI" id="CHEBI:59789"/>
        <dbReference type="ChEBI" id="CHEBI:82833"/>
        <dbReference type="ChEBI" id="CHEBI:194443"/>
        <dbReference type="EC" id="2.4.99.17"/>
    </reaction>
</comment>
<dbReference type="HAMAP" id="MF_00113">
    <property type="entry name" value="QueA"/>
    <property type="match status" value="1"/>
</dbReference>
<comment type="subcellular location">
    <subcellularLocation>
        <location evidence="1 13">Cytoplasm</location>
    </subcellularLocation>
</comment>
<protein>
    <recommendedName>
        <fullName evidence="11 13">S-adenosylmethionine:tRNA ribosyltransferase-isomerase</fullName>
        <ecNumber evidence="10 13">2.4.99.17</ecNumber>
    </recommendedName>
    <alternativeName>
        <fullName evidence="12 13">Queuosine biosynthesis protein QueA</fullName>
    </alternativeName>
</protein>
<dbReference type="InterPro" id="IPR036100">
    <property type="entry name" value="QueA_sf"/>
</dbReference>
<sequence length="339" mass="37216">MNLSEFDFPFDPTLIASEPVLPRHAARLLCLDSQTGNLSNRRVADLPELLAPGDLLVVNDTKVMAARLSGRKQPTGTVVDVLFVKDCGDAVWEVMLKGHFRVGQAILFEGDASATVVQRDEHGTKIKVASSVPVVEFLRTHGCMPLPPYIKRSAQPEDHVWYQTCFADREGAIAAPTAGLHFTPELMARLRDRGVETAAVTLHVGPGTFKPVVVERIEEHQMGTEWFDVSERTVEAILKTKRAGGRVIAIGTTAVRALESAAQQAGGLQPTVGESRLFISPGFRFNVVDALMTNFHLPRTTLLMLVSALAGVDMMRKAYAEAVEQRYRFYSYGDAMLIL</sequence>
<comment type="subunit">
    <text evidence="3 13">Monomer.</text>
</comment>
<dbReference type="EMBL" id="OUNR01000001">
    <property type="protein sequence ID" value="SPP63403.1"/>
    <property type="molecule type" value="Genomic_DNA"/>
</dbReference>
<dbReference type="OrthoDB" id="9805933at2"/>
<evidence type="ECO:0000256" key="11">
    <source>
        <dbReference type="ARBA" id="ARBA00069325"/>
    </source>
</evidence>
<evidence type="ECO:0000256" key="8">
    <source>
        <dbReference type="ARBA" id="ARBA00052751"/>
    </source>
</evidence>
<dbReference type="GO" id="GO:0005737">
    <property type="term" value="C:cytoplasm"/>
    <property type="evidence" value="ECO:0007669"/>
    <property type="project" value="UniProtKB-SubCell"/>
</dbReference>
<organism evidence="14 15">
    <name type="scientific">Nitrospira lenta</name>
    <dbReference type="NCBI Taxonomy" id="1436998"/>
    <lineage>
        <taxon>Bacteria</taxon>
        <taxon>Pseudomonadati</taxon>
        <taxon>Nitrospirota</taxon>
        <taxon>Nitrospiria</taxon>
        <taxon>Nitrospirales</taxon>
        <taxon>Nitrospiraceae</taxon>
        <taxon>Nitrospira</taxon>
    </lineage>
</organism>
<evidence type="ECO:0000256" key="12">
    <source>
        <dbReference type="ARBA" id="ARBA00076160"/>
    </source>
</evidence>
<reference evidence="15" key="1">
    <citation type="submission" date="2018-04" db="EMBL/GenBank/DDBJ databases">
        <authorList>
            <person name="Lucker S."/>
            <person name="Sakoula D."/>
        </authorList>
    </citation>
    <scope>NUCLEOTIDE SEQUENCE [LARGE SCALE GENOMIC DNA]</scope>
</reference>
<evidence type="ECO:0000256" key="1">
    <source>
        <dbReference type="ARBA" id="ARBA00004496"/>
    </source>
</evidence>
<keyword evidence="14" id="KW-0413">Isomerase</keyword>
<evidence type="ECO:0000256" key="7">
    <source>
        <dbReference type="ARBA" id="ARBA00022785"/>
    </source>
</evidence>
<evidence type="ECO:0000313" key="14">
    <source>
        <dbReference type="EMBL" id="SPP63403.1"/>
    </source>
</evidence>
<keyword evidence="4 13" id="KW-0963">Cytoplasm</keyword>
<dbReference type="Proteomes" id="UP000248168">
    <property type="component" value="Unassembled WGS sequence"/>
</dbReference>
<evidence type="ECO:0000256" key="2">
    <source>
        <dbReference type="ARBA" id="ARBA00004691"/>
    </source>
</evidence>
<dbReference type="FunFam" id="3.40.1780.10:FF:000001">
    <property type="entry name" value="S-adenosylmethionine:tRNA ribosyltransferase-isomerase"/>
    <property type="match status" value="1"/>
</dbReference>
<dbReference type="RefSeq" id="WP_121987938.1">
    <property type="nucleotide sequence ID" value="NZ_OUNR01000001.1"/>
</dbReference>
<dbReference type="InterPro" id="IPR042119">
    <property type="entry name" value="QueA_dom2"/>
</dbReference>
<dbReference type="PANTHER" id="PTHR30307:SF0">
    <property type="entry name" value="S-ADENOSYLMETHIONINE:TRNA RIBOSYLTRANSFERASE-ISOMERASE"/>
    <property type="match status" value="1"/>
</dbReference>
<dbReference type="GO" id="GO:0051075">
    <property type="term" value="F:S-adenosylmethionine:tRNA ribosyltransferase-isomerase activity"/>
    <property type="evidence" value="ECO:0007669"/>
    <property type="project" value="UniProtKB-EC"/>
</dbReference>
<comment type="function">
    <text evidence="13">Transfers and isomerizes the ribose moiety from AdoMet to the 7-aminomethyl group of 7-deazaguanine (preQ1-tRNA) to give epoxyqueuosine (oQ-tRNA).</text>
</comment>
<dbReference type="Gene3D" id="3.40.1780.10">
    <property type="entry name" value="QueA-like"/>
    <property type="match status" value="1"/>
</dbReference>
<proteinExistence type="inferred from homology"/>
<keyword evidence="6 13" id="KW-0949">S-adenosyl-L-methionine</keyword>
<keyword evidence="7 13" id="KW-0671">Queuosine biosynthesis</keyword>
<evidence type="ECO:0000256" key="4">
    <source>
        <dbReference type="ARBA" id="ARBA00022490"/>
    </source>
</evidence>
<keyword evidence="14" id="KW-0328">Glycosyltransferase</keyword>
<accession>A0A330L2H0</accession>
<gene>
    <name evidence="13 14" type="primary">queA</name>
    <name evidence="14" type="ORF">NITLEN_10489</name>
</gene>
<evidence type="ECO:0000256" key="13">
    <source>
        <dbReference type="HAMAP-Rule" id="MF_00113"/>
    </source>
</evidence>
<keyword evidence="5 13" id="KW-0808">Transferase</keyword>
<dbReference type="Gene3D" id="2.40.10.240">
    <property type="entry name" value="QueA-like"/>
    <property type="match status" value="1"/>
</dbReference>
<dbReference type="SUPFAM" id="SSF111337">
    <property type="entry name" value="QueA-like"/>
    <property type="match status" value="1"/>
</dbReference>
<dbReference type="FunCoup" id="A0A330L2H0">
    <property type="interactions" value="429"/>
</dbReference>
<dbReference type="AlphaFoldDB" id="A0A330L2H0"/>
<keyword evidence="15" id="KW-1185">Reference proteome</keyword>
<evidence type="ECO:0000256" key="3">
    <source>
        <dbReference type="ARBA" id="ARBA00011245"/>
    </source>
</evidence>
<dbReference type="NCBIfam" id="TIGR00113">
    <property type="entry name" value="queA"/>
    <property type="match status" value="1"/>
</dbReference>
<dbReference type="InParanoid" id="A0A330L2H0"/>
<dbReference type="PANTHER" id="PTHR30307">
    <property type="entry name" value="S-ADENOSYLMETHIONINE:TRNA RIBOSYLTRANSFERASE-ISOMERASE"/>
    <property type="match status" value="1"/>
</dbReference>